<name>A0A813EHK4_POLGL</name>
<keyword evidence="3" id="KW-1185">Reference proteome</keyword>
<protein>
    <submittedName>
        <fullName evidence="1">Uncharacterized protein</fullName>
    </submittedName>
</protein>
<dbReference type="Proteomes" id="UP000654075">
    <property type="component" value="Unassembled WGS sequence"/>
</dbReference>
<dbReference type="AlphaFoldDB" id="A0A813EHK4"/>
<dbReference type="EMBL" id="CAJNNV010011931">
    <property type="protein sequence ID" value="CAE8600220.1"/>
    <property type="molecule type" value="Genomic_DNA"/>
</dbReference>
<comment type="caution">
    <text evidence="1">The sequence shown here is derived from an EMBL/GenBank/DDBJ whole genome shotgun (WGS) entry which is preliminary data.</text>
</comment>
<evidence type="ECO:0000313" key="1">
    <source>
        <dbReference type="EMBL" id="CAE8600220.1"/>
    </source>
</evidence>
<reference evidence="1" key="1">
    <citation type="submission" date="2021-02" db="EMBL/GenBank/DDBJ databases">
        <authorList>
            <person name="Dougan E. K."/>
            <person name="Rhodes N."/>
            <person name="Thang M."/>
            <person name="Chan C."/>
        </authorList>
    </citation>
    <scope>NUCLEOTIDE SEQUENCE</scope>
</reference>
<evidence type="ECO:0000313" key="2">
    <source>
        <dbReference type="EMBL" id="CAE8661854.1"/>
    </source>
</evidence>
<dbReference type="Proteomes" id="UP000626109">
    <property type="component" value="Unassembled WGS sequence"/>
</dbReference>
<gene>
    <name evidence="1" type="ORF">PGLA1383_LOCUS18553</name>
    <name evidence="2" type="ORF">PGLA2088_LOCUS14681</name>
</gene>
<sequence>MLRTQGKVQQLHSLHGHEWLPETRVQPMLLPGPTSTSSPQLVDNVFLRTTRRVIAAAPATVLERKMEEVAATTTTTTTTTATSTTTTTTTTRIWRTSAIRHESAISGAPTGARLVLDVSTRTAWPLFASSIDWGSAGSSKAARISTLTKSITRSPCAGSLCAPRP</sequence>
<dbReference type="EMBL" id="CAJNNW010017914">
    <property type="protein sequence ID" value="CAE8661854.1"/>
    <property type="molecule type" value="Genomic_DNA"/>
</dbReference>
<evidence type="ECO:0000313" key="3">
    <source>
        <dbReference type="Proteomes" id="UP000654075"/>
    </source>
</evidence>
<proteinExistence type="predicted"/>
<accession>A0A813EHK4</accession>
<organism evidence="1 3">
    <name type="scientific">Polarella glacialis</name>
    <name type="common">Dinoflagellate</name>
    <dbReference type="NCBI Taxonomy" id="89957"/>
    <lineage>
        <taxon>Eukaryota</taxon>
        <taxon>Sar</taxon>
        <taxon>Alveolata</taxon>
        <taxon>Dinophyceae</taxon>
        <taxon>Suessiales</taxon>
        <taxon>Suessiaceae</taxon>
        <taxon>Polarella</taxon>
    </lineage>
</organism>